<keyword evidence="2" id="KW-0732">Signal</keyword>
<feature type="domain" description="SLH" evidence="3">
    <location>
        <begin position="90"/>
        <end position="153"/>
    </location>
</feature>
<dbReference type="Gene3D" id="2.60.40.2700">
    <property type="match status" value="1"/>
</dbReference>
<evidence type="ECO:0000313" key="5">
    <source>
        <dbReference type="Proteomes" id="UP000367750"/>
    </source>
</evidence>
<comment type="caution">
    <text evidence="4">The sequence shown here is derived from an EMBL/GenBank/DDBJ whole genome shotgun (WGS) entry which is preliminary data.</text>
</comment>
<dbReference type="InterPro" id="IPR038480">
    <property type="entry name" value="YuaB-like_sf"/>
</dbReference>
<accession>A0A5J5GC97</accession>
<dbReference type="Pfam" id="PF17735">
    <property type="entry name" value="BslA"/>
    <property type="match status" value="2"/>
</dbReference>
<dbReference type="PROSITE" id="PS51272">
    <property type="entry name" value="SLH"/>
    <property type="match status" value="3"/>
</dbReference>
<feature type="chain" id="PRO_5023902916" description="SLH domain-containing protein" evidence="2">
    <location>
        <begin position="30"/>
        <end position="666"/>
    </location>
</feature>
<feature type="domain" description="SLH" evidence="3">
    <location>
        <begin position="28"/>
        <end position="89"/>
    </location>
</feature>
<feature type="domain" description="SLH" evidence="3">
    <location>
        <begin position="154"/>
        <end position="216"/>
    </location>
</feature>
<evidence type="ECO:0000259" key="3">
    <source>
        <dbReference type="PROSITE" id="PS51272"/>
    </source>
</evidence>
<feature type="region of interest" description="Disordered" evidence="1">
    <location>
        <begin position="214"/>
        <end position="269"/>
    </location>
</feature>
<dbReference type="PANTHER" id="PTHR43308">
    <property type="entry name" value="OUTER MEMBRANE PROTEIN ALPHA-RELATED"/>
    <property type="match status" value="1"/>
</dbReference>
<feature type="signal peptide" evidence="2">
    <location>
        <begin position="1"/>
        <end position="29"/>
    </location>
</feature>
<keyword evidence="5" id="KW-1185">Reference proteome</keyword>
<feature type="compositionally biased region" description="Low complexity" evidence="1">
    <location>
        <begin position="220"/>
        <end position="254"/>
    </location>
</feature>
<name>A0A5J5GC97_9BACL</name>
<dbReference type="OrthoDB" id="5845122at2"/>
<dbReference type="Proteomes" id="UP000367750">
    <property type="component" value="Unassembled WGS sequence"/>
</dbReference>
<sequence length="666" mass="70184">MRNTRLVSRTISALTAASLLGALAFPASAAPAVNDIPNNYAKEAIQELISKEIMAGTGNGHFKPSGQISRQDFVIVLVKALNLDLTQPPRTATFKDVAPGHYAYAAVEAAASAGLVKGVGGQLLGASQNITREQMAVMFVQALKVNPEGMGRNLSFTDAASISGWARDYVGAAIRHGLMVGRPDGTFSPAETASRQDVALVTVKFLTEKTRIAGQTQLQSPTPEATAEPSAVPAATPTPAVSAASSAPSASSPSIPDPTPEPPHNQAPVVSGLRFVDDDRHAIESKLQAGTRVHVDFDYNDAENDPPEIIRYNWYRSAEADGSDKALIPDAHLYYYTPGAADIGKYLTVEVTPYAASGTEAGAGVFKTLAVPVSAQTTLTGGFGFNTDASLASKEFTEGSLSKIRFDYFPKEAFIDGTLQIDIEGVSVTTGDYYSLGDDTGWTKFTADQLSNDGHTVTITHINTAAQNDVSVELGGSVFPVGKTIPAAGSYPITLRADADGAGAKLPSEEQTITLVSTAAPAAPAVRTPNSTSYGVYQMDNSLTTDYFLDGDSTRTFILGYQVAPPFDNGTVTITMDDFTFTTSDQYSPGFNWSNLTEEQISNNGHTLTISGIGTVFDSVLMVKLMNKQTPEMGSSLVRFVADADGAGGSMLPSQEQTATLSYTSP</sequence>
<dbReference type="Pfam" id="PF00395">
    <property type="entry name" value="SLH"/>
    <property type="match status" value="3"/>
</dbReference>
<evidence type="ECO:0000256" key="1">
    <source>
        <dbReference type="SAM" id="MobiDB-lite"/>
    </source>
</evidence>
<dbReference type="InterPro" id="IPR001119">
    <property type="entry name" value="SLH_dom"/>
</dbReference>
<feature type="compositionally biased region" description="Pro residues" evidence="1">
    <location>
        <begin position="255"/>
        <end position="265"/>
    </location>
</feature>
<dbReference type="AlphaFoldDB" id="A0A5J5GC97"/>
<dbReference type="InterPro" id="IPR034650">
    <property type="entry name" value="YuaB-like"/>
</dbReference>
<reference evidence="4 5" key="1">
    <citation type="submission" date="2019-09" db="EMBL/GenBank/DDBJ databases">
        <title>Bacillus ochoae sp. nov., Paenibacillus whitsoniae sp. nov., Paenibacillus spiritus sp. nov. Isolated from the Mars Exploration Rover during spacecraft assembly.</title>
        <authorList>
            <person name="Seuylemezian A."/>
            <person name="Vaishampayan P."/>
        </authorList>
    </citation>
    <scope>NUCLEOTIDE SEQUENCE [LARGE SCALE GENOMIC DNA]</scope>
    <source>
        <strain evidence="4 5">MER_111</strain>
    </source>
</reference>
<dbReference type="Gene3D" id="2.60.40.3490">
    <property type="match status" value="2"/>
</dbReference>
<dbReference type="InterPro" id="IPR051465">
    <property type="entry name" value="Cell_Envelope_Struct_Comp"/>
</dbReference>
<proteinExistence type="predicted"/>
<evidence type="ECO:0000313" key="4">
    <source>
        <dbReference type="EMBL" id="KAA9005786.1"/>
    </source>
</evidence>
<dbReference type="RefSeq" id="WP_150457487.1">
    <property type="nucleotide sequence ID" value="NZ_VYKK01000007.1"/>
</dbReference>
<organism evidence="4 5">
    <name type="scientific">Paenibacillus spiritus</name>
    <dbReference type="NCBI Taxonomy" id="2496557"/>
    <lineage>
        <taxon>Bacteria</taxon>
        <taxon>Bacillati</taxon>
        <taxon>Bacillota</taxon>
        <taxon>Bacilli</taxon>
        <taxon>Bacillales</taxon>
        <taxon>Paenibacillaceae</taxon>
        <taxon>Paenibacillus</taxon>
    </lineage>
</organism>
<dbReference type="EMBL" id="VYKK01000007">
    <property type="protein sequence ID" value="KAA9005786.1"/>
    <property type="molecule type" value="Genomic_DNA"/>
</dbReference>
<protein>
    <recommendedName>
        <fullName evidence="3">SLH domain-containing protein</fullName>
    </recommendedName>
</protein>
<gene>
    <name evidence="4" type="ORF">F4V43_06800</name>
</gene>
<evidence type="ECO:0000256" key="2">
    <source>
        <dbReference type="SAM" id="SignalP"/>
    </source>
</evidence>